<evidence type="ECO:0000313" key="1">
    <source>
        <dbReference type="Proteomes" id="UP000504615"/>
    </source>
</evidence>
<reference evidence="2" key="1">
    <citation type="submission" date="2025-08" db="UniProtKB">
        <authorList>
            <consortium name="RefSeq"/>
        </authorList>
    </citation>
    <scope>IDENTIFICATION</scope>
</reference>
<gene>
    <name evidence="2" type="primary">LOC105430410</name>
</gene>
<dbReference type="GeneID" id="105430410"/>
<protein>
    <submittedName>
        <fullName evidence="2">Uncharacterized protein LOC105430410</fullName>
    </submittedName>
</protein>
<dbReference type="OrthoDB" id="2286242at2759"/>
<evidence type="ECO:0000313" key="2">
    <source>
        <dbReference type="RefSeq" id="XP_011642259.1"/>
    </source>
</evidence>
<keyword evidence="1" id="KW-1185">Reference proteome</keyword>
<dbReference type="AlphaFoldDB" id="A0A6I9WHW2"/>
<accession>A0A6I9WHW2</accession>
<sequence length="180" mass="21492">MADITLPPKFITKDDFIANWFSWKNNFFICMKHIDKTETNKHLWGIMLLNRMGPVGQEIHRTFPFYNRNDTDINILIKKFDIYCIYGDRRRNGKSIDEYIINLKLIAIKHNYLDPTSIVKEKIIQEITTRRFRGQAAHVIRSKGKNLIPYLQSLDLNNIIRFWKYCEDLMPPKKGKRKTK</sequence>
<organism evidence="1 2">
    <name type="scientific">Pogonomyrmex barbatus</name>
    <name type="common">red harvester ant</name>
    <dbReference type="NCBI Taxonomy" id="144034"/>
    <lineage>
        <taxon>Eukaryota</taxon>
        <taxon>Metazoa</taxon>
        <taxon>Ecdysozoa</taxon>
        <taxon>Arthropoda</taxon>
        <taxon>Hexapoda</taxon>
        <taxon>Insecta</taxon>
        <taxon>Pterygota</taxon>
        <taxon>Neoptera</taxon>
        <taxon>Endopterygota</taxon>
        <taxon>Hymenoptera</taxon>
        <taxon>Apocrita</taxon>
        <taxon>Aculeata</taxon>
        <taxon>Formicoidea</taxon>
        <taxon>Formicidae</taxon>
        <taxon>Myrmicinae</taxon>
        <taxon>Pogonomyrmex</taxon>
    </lineage>
</organism>
<dbReference type="Proteomes" id="UP000504615">
    <property type="component" value="Unplaced"/>
</dbReference>
<dbReference type="KEGG" id="pbar:105430410"/>
<dbReference type="RefSeq" id="XP_011642259.1">
    <property type="nucleotide sequence ID" value="XM_011643957.1"/>
</dbReference>
<proteinExistence type="predicted"/>
<name>A0A6I9WHW2_9HYME</name>